<dbReference type="InterPro" id="IPR011263">
    <property type="entry name" value="DNA-dir_RNA_pol_RpoA/D/Rpb3"/>
</dbReference>
<evidence type="ECO:0000256" key="10">
    <source>
        <dbReference type="ARBA" id="ARBA00048552"/>
    </source>
</evidence>
<proteinExistence type="inferred from homology"/>
<dbReference type="GO" id="GO:0005737">
    <property type="term" value="C:cytoplasm"/>
    <property type="evidence" value="ECO:0007669"/>
    <property type="project" value="UniProtKB-ARBA"/>
</dbReference>
<dbReference type="GO" id="GO:0046983">
    <property type="term" value="F:protein dimerization activity"/>
    <property type="evidence" value="ECO:0007669"/>
    <property type="project" value="InterPro"/>
</dbReference>
<dbReference type="NCBIfam" id="NF003515">
    <property type="entry name" value="PRK05182.2-1"/>
    <property type="match status" value="1"/>
</dbReference>
<evidence type="ECO:0000313" key="14">
    <source>
        <dbReference type="Proteomes" id="UP000824094"/>
    </source>
</evidence>
<dbReference type="GO" id="GO:0003899">
    <property type="term" value="F:DNA-directed RNA polymerase activity"/>
    <property type="evidence" value="ECO:0007669"/>
    <property type="project" value="UniProtKB-UniRule"/>
</dbReference>
<dbReference type="InterPro" id="IPR011773">
    <property type="entry name" value="DNA-dir_RpoA"/>
</dbReference>
<evidence type="ECO:0000256" key="7">
    <source>
        <dbReference type="ARBA" id="ARBA00023163"/>
    </source>
</evidence>
<name>A0A9D1SID3_9FIRM</name>
<organism evidence="13 14">
    <name type="scientific">Candidatus Stercoripulliclostridium merdigallinarum</name>
    <dbReference type="NCBI Taxonomy" id="2840951"/>
    <lineage>
        <taxon>Bacteria</taxon>
        <taxon>Bacillati</taxon>
        <taxon>Bacillota</taxon>
        <taxon>Clostridia</taxon>
        <taxon>Eubacteriales</taxon>
        <taxon>Candidatus Stercoripulliclostridium</taxon>
    </lineage>
</organism>
<evidence type="ECO:0000256" key="11">
    <source>
        <dbReference type="HAMAP-Rule" id="MF_00059"/>
    </source>
</evidence>
<dbReference type="InterPro" id="IPR011262">
    <property type="entry name" value="DNA-dir_RNA_pol_insert"/>
</dbReference>
<dbReference type="Proteomes" id="UP000824094">
    <property type="component" value="Unassembled WGS sequence"/>
</dbReference>
<keyword evidence="4 11" id="KW-0240">DNA-directed RNA polymerase</keyword>
<evidence type="ECO:0000256" key="5">
    <source>
        <dbReference type="ARBA" id="ARBA00022679"/>
    </source>
</evidence>
<dbReference type="SUPFAM" id="SSF55257">
    <property type="entry name" value="RBP11-like subunits of RNA polymerase"/>
    <property type="match status" value="1"/>
</dbReference>
<dbReference type="Pfam" id="PF01000">
    <property type="entry name" value="RNA_pol_A_bac"/>
    <property type="match status" value="1"/>
</dbReference>
<dbReference type="InterPro" id="IPR036643">
    <property type="entry name" value="RNApol_insert_sf"/>
</dbReference>
<keyword evidence="7 11" id="KW-0804">Transcription</keyword>
<evidence type="ECO:0000256" key="8">
    <source>
        <dbReference type="ARBA" id="ARBA00032524"/>
    </source>
</evidence>
<dbReference type="SMART" id="SM00662">
    <property type="entry name" value="RPOLD"/>
    <property type="match status" value="1"/>
</dbReference>
<dbReference type="InterPro" id="IPR036603">
    <property type="entry name" value="RBP11-like"/>
</dbReference>
<feature type="region of interest" description="Alpha N-terminal domain (alpha-NTD)" evidence="11">
    <location>
        <begin position="1"/>
        <end position="230"/>
    </location>
</feature>
<dbReference type="HAMAP" id="MF_00059">
    <property type="entry name" value="RNApol_bact_RpoA"/>
    <property type="match status" value="1"/>
</dbReference>
<evidence type="ECO:0000256" key="6">
    <source>
        <dbReference type="ARBA" id="ARBA00022695"/>
    </source>
</evidence>
<dbReference type="EMBL" id="DVNF01000151">
    <property type="protein sequence ID" value="HIU60742.1"/>
    <property type="molecule type" value="Genomic_DNA"/>
</dbReference>
<evidence type="ECO:0000313" key="13">
    <source>
        <dbReference type="EMBL" id="HIU60742.1"/>
    </source>
</evidence>
<keyword evidence="6 11" id="KW-0548">Nucleotidyltransferase</keyword>
<comment type="catalytic activity">
    <reaction evidence="10 11">
        <text>RNA(n) + a ribonucleoside 5'-triphosphate = RNA(n+1) + diphosphate</text>
        <dbReference type="Rhea" id="RHEA:21248"/>
        <dbReference type="Rhea" id="RHEA-COMP:14527"/>
        <dbReference type="Rhea" id="RHEA-COMP:17342"/>
        <dbReference type="ChEBI" id="CHEBI:33019"/>
        <dbReference type="ChEBI" id="CHEBI:61557"/>
        <dbReference type="ChEBI" id="CHEBI:140395"/>
        <dbReference type="EC" id="2.7.7.6"/>
    </reaction>
</comment>
<dbReference type="NCBIfam" id="TIGR02027">
    <property type="entry name" value="rpoA"/>
    <property type="match status" value="1"/>
</dbReference>
<feature type="domain" description="DNA-directed RNA polymerase RpoA/D/Rpb3-type" evidence="12">
    <location>
        <begin position="19"/>
        <end position="229"/>
    </location>
</feature>
<dbReference type="Gene3D" id="2.170.120.12">
    <property type="entry name" value="DNA-directed RNA polymerase, insert domain"/>
    <property type="match status" value="1"/>
</dbReference>
<dbReference type="GO" id="GO:0003677">
    <property type="term" value="F:DNA binding"/>
    <property type="evidence" value="ECO:0007669"/>
    <property type="project" value="UniProtKB-UniRule"/>
</dbReference>
<comment type="similarity">
    <text evidence="1 11">Belongs to the RNA polymerase alpha chain family.</text>
</comment>
<evidence type="ECO:0000256" key="3">
    <source>
        <dbReference type="ARBA" id="ARBA00015972"/>
    </source>
</evidence>
<dbReference type="SUPFAM" id="SSF56553">
    <property type="entry name" value="Insert subdomain of RNA polymerase alpha subunit"/>
    <property type="match status" value="1"/>
</dbReference>
<gene>
    <name evidence="11" type="primary">rpoA</name>
    <name evidence="13" type="ORF">IAB05_05070</name>
</gene>
<dbReference type="InterPro" id="IPR011260">
    <property type="entry name" value="RNAP_asu_C"/>
</dbReference>
<dbReference type="Gene3D" id="3.30.1360.10">
    <property type="entry name" value="RNA polymerase, RBP11-like subunit"/>
    <property type="match status" value="1"/>
</dbReference>
<evidence type="ECO:0000256" key="1">
    <source>
        <dbReference type="ARBA" id="ARBA00007123"/>
    </source>
</evidence>
<dbReference type="Gene3D" id="1.10.150.20">
    <property type="entry name" value="5' to 3' exonuclease, C-terminal subdomain"/>
    <property type="match status" value="1"/>
</dbReference>
<dbReference type="GO" id="GO:0000428">
    <property type="term" value="C:DNA-directed RNA polymerase complex"/>
    <property type="evidence" value="ECO:0007669"/>
    <property type="project" value="UniProtKB-KW"/>
</dbReference>
<dbReference type="GO" id="GO:0006351">
    <property type="term" value="P:DNA-templated transcription"/>
    <property type="evidence" value="ECO:0007669"/>
    <property type="project" value="UniProtKB-UniRule"/>
</dbReference>
<dbReference type="NCBIfam" id="NF003513">
    <property type="entry name" value="PRK05182.1-2"/>
    <property type="match status" value="1"/>
</dbReference>
<feature type="region of interest" description="Alpha C-terminal domain (alpha-CTD)" evidence="11">
    <location>
        <begin position="247"/>
        <end position="317"/>
    </location>
</feature>
<reference evidence="13" key="1">
    <citation type="submission" date="2020-10" db="EMBL/GenBank/DDBJ databases">
        <authorList>
            <person name="Gilroy R."/>
        </authorList>
    </citation>
    <scope>NUCLEOTIDE SEQUENCE</scope>
    <source>
        <strain evidence="13">18911</strain>
    </source>
</reference>
<evidence type="ECO:0000259" key="12">
    <source>
        <dbReference type="SMART" id="SM00662"/>
    </source>
</evidence>
<evidence type="ECO:0000256" key="2">
    <source>
        <dbReference type="ARBA" id="ARBA00012418"/>
    </source>
</evidence>
<dbReference type="EC" id="2.7.7.6" evidence="2 11"/>
<reference evidence="13" key="2">
    <citation type="journal article" date="2021" name="PeerJ">
        <title>Extensive microbial diversity within the chicken gut microbiome revealed by metagenomics and culture.</title>
        <authorList>
            <person name="Gilroy R."/>
            <person name="Ravi A."/>
            <person name="Getino M."/>
            <person name="Pursley I."/>
            <person name="Horton D.L."/>
            <person name="Alikhan N.F."/>
            <person name="Baker D."/>
            <person name="Gharbi K."/>
            <person name="Hall N."/>
            <person name="Watson M."/>
            <person name="Adriaenssens E.M."/>
            <person name="Foster-Nyarko E."/>
            <person name="Jarju S."/>
            <person name="Secka A."/>
            <person name="Antonio M."/>
            <person name="Oren A."/>
            <person name="Chaudhuri R.R."/>
            <person name="La Ragione R."/>
            <person name="Hildebrand F."/>
            <person name="Pallen M.J."/>
        </authorList>
    </citation>
    <scope>NUCLEOTIDE SEQUENCE</scope>
    <source>
        <strain evidence="13">18911</strain>
    </source>
</reference>
<accession>A0A9D1SID3</accession>
<dbReference type="FunFam" id="2.170.120.12:FF:000001">
    <property type="entry name" value="DNA-directed RNA polymerase subunit alpha"/>
    <property type="match status" value="1"/>
</dbReference>
<dbReference type="CDD" id="cd06928">
    <property type="entry name" value="RNAP_alpha_NTD"/>
    <property type="match status" value="1"/>
</dbReference>
<dbReference type="AlphaFoldDB" id="A0A9D1SID3"/>
<comment type="subunit">
    <text evidence="11">Homodimer. The RNAP catalytic core consists of 2 alpha, 1 beta, 1 beta' and 1 omega subunit. When a sigma factor is associated with the core the holoenzyme is formed, which can initiate transcription.</text>
</comment>
<dbReference type="Pfam" id="PF03118">
    <property type="entry name" value="RNA_pol_A_CTD"/>
    <property type="match status" value="1"/>
</dbReference>
<comment type="caution">
    <text evidence="13">The sequence shown here is derived from an EMBL/GenBank/DDBJ whole genome shotgun (WGS) entry which is preliminary data.</text>
</comment>
<protein>
    <recommendedName>
        <fullName evidence="3 11">DNA-directed RNA polymerase subunit alpha</fullName>
        <shortName evidence="11">RNAP subunit alpha</shortName>
        <ecNumber evidence="2 11">2.7.7.6</ecNumber>
    </recommendedName>
    <alternativeName>
        <fullName evidence="9 11">RNA polymerase subunit alpha</fullName>
    </alternativeName>
    <alternativeName>
        <fullName evidence="8 11">Transcriptase subunit alpha</fullName>
    </alternativeName>
</protein>
<evidence type="ECO:0000256" key="9">
    <source>
        <dbReference type="ARBA" id="ARBA00033070"/>
    </source>
</evidence>
<comment type="domain">
    <text evidence="11">The N-terminal domain is essential for RNAP assembly and basal transcription, whereas the C-terminal domain is involved in interaction with transcriptional regulators and with upstream promoter elements.</text>
</comment>
<evidence type="ECO:0000256" key="4">
    <source>
        <dbReference type="ARBA" id="ARBA00022478"/>
    </source>
</evidence>
<comment type="function">
    <text evidence="11">DNA-dependent RNA polymerase catalyzes the transcription of DNA into RNA using the four ribonucleoside triphosphates as substrates.</text>
</comment>
<sequence>MLQIFKPKITVEESVEGAEATFIVEPLERGYGITIGNSLRRVLCTALPGAAIRGIRIEGVKHEFSTVPGVREDVADIILNLKDLAIKVSDPDNFQDTTVTLVRSTPGVISAKDIEFPTGIEVMNPDAYICTIEEGATLNMELTVGTGRGYVSAKDNKVYNSPIGYIPIDSLFSPVLAVSYEVESMRVEQSIDYDRLRIKVKTNAAATPREVISLAAKILNEHLKLFINLVDDMDSHEILVARDDDKQTKALYMSIEELELSVRPLNCLKRAGIFTVEDLVKKSEDDMLKVKNLGRKSLDEIIKKLEAMGLSFSNKDD</sequence>
<keyword evidence="5 11" id="KW-0808">Transferase</keyword>
<dbReference type="Pfam" id="PF01193">
    <property type="entry name" value="RNA_pol_L"/>
    <property type="match status" value="1"/>
</dbReference>
<dbReference type="SUPFAM" id="SSF47789">
    <property type="entry name" value="C-terminal domain of RNA polymerase alpha subunit"/>
    <property type="match status" value="1"/>
</dbReference>
<dbReference type="NCBIfam" id="NF003519">
    <property type="entry name" value="PRK05182.2-5"/>
    <property type="match status" value="1"/>
</dbReference>